<accession>A0A8X6JXJ0</accession>
<protein>
    <submittedName>
        <fullName evidence="2">Uncharacterized protein</fullName>
    </submittedName>
</protein>
<organism evidence="2 3">
    <name type="scientific">Trichonephila inaurata madagascariensis</name>
    <dbReference type="NCBI Taxonomy" id="2747483"/>
    <lineage>
        <taxon>Eukaryota</taxon>
        <taxon>Metazoa</taxon>
        <taxon>Ecdysozoa</taxon>
        <taxon>Arthropoda</taxon>
        <taxon>Chelicerata</taxon>
        <taxon>Arachnida</taxon>
        <taxon>Araneae</taxon>
        <taxon>Araneomorphae</taxon>
        <taxon>Entelegynae</taxon>
        <taxon>Araneoidea</taxon>
        <taxon>Nephilidae</taxon>
        <taxon>Trichonephila</taxon>
        <taxon>Trichonephila inaurata</taxon>
    </lineage>
</organism>
<dbReference type="EMBL" id="BMAV01028223">
    <property type="protein sequence ID" value="GFS66014.1"/>
    <property type="molecule type" value="Genomic_DNA"/>
</dbReference>
<feature type="transmembrane region" description="Helical" evidence="1">
    <location>
        <begin position="94"/>
        <end position="118"/>
    </location>
</feature>
<comment type="caution">
    <text evidence="2">The sequence shown here is derived from an EMBL/GenBank/DDBJ whole genome shotgun (WGS) entry which is preliminary data.</text>
</comment>
<dbReference type="AlphaFoldDB" id="A0A8X6JXJ0"/>
<keyword evidence="1" id="KW-0472">Membrane</keyword>
<evidence type="ECO:0000313" key="2">
    <source>
        <dbReference type="EMBL" id="GFS66014.1"/>
    </source>
</evidence>
<gene>
    <name evidence="2" type="ORF">TNIN_245581</name>
</gene>
<keyword evidence="3" id="KW-1185">Reference proteome</keyword>
<evidence type="ECO:0000313" key="3">
    <source>
        <dbReference type="Proteomes" id="UP000886998"/>
    </source>
</evidence>
<evidence type="ECO:0000256" key="1">
    <source>
        <dbReference type="SAM" id="Phobius"/>
    </source>
</evidence>
<proteinExistence type="predicted"/>
<sequence>MLYLKRILLNWKVETQQPIRQLFRKTGGTESWKMRDEDKDVTRLWLSFCPKKKHLPLHDIFHADYRQSFFSMSSNSILYASAYSLTRSHSQNGIFYFLSFALLPLIIKCSFYSIHIIYSRSFSIVF</sequence>
<keyword evidence="1" id="KW-1133">Transmembrane helix</keyword>
<keyword evidence="1" id="KW-0812">Transmembrane</keyword>
<name>A0A8X6JXJ0_9ARAC</name>
<dbReference type="Proteomes" id="UP000886998">
    <property type="component" value="Unassembled WGS sequence"/>
</dbReference>
<reference evidence="2" key="1">
    <citation type="submission" date="2020-08" db="EMBL/GenBank/DDBJ databases">
        <title>Multicomponent nature underlies the extraordinary mechanical properties of spider dragline silk.</title>
        <authorList>
            <person name="Kono N."/>
            <person name="Nakamura H."/>
            <person name="Mori M."/>
            <person name="Yoshida Y."/>
            <person name="Ohtoshi R."/>
            <person name="Malay A.D."/>
            <person name="Moran D.A.P."/>
            <person name="Tomita M."/>
            <person name="Numata K."/>
            <person name="Arakawa K."/>
        </authorList>
    </citation>
    <scope>NUCLEOTIDE SEQUENCE</scope>
</reference>